<comment type="caution">
    <text evidence="1">The sequence shown here is derived from an EMBL/GenBank/DDBJ whole genome shotgun (WGS) entry which is preliminary data.</text>
</comment>
<dbReference type="AlphaFoldDB" id="A0A839ZDC8"/>
<dbReference type="Proteomes" id="UP000533469">
    <property type="component" value="Unassembled WGS sequence"/>
</dbReference>
<organism evidence="1 2">
    <name type="scientific">Ancylobacter tetraedralis</name>
    <dbReference type="NCBI Taxonomy" id="217068"/>
    <lineage>
        <taxon>Bacteria</taxon>
        <taxon>Pseudomonadati</taxon>
        <taxon>Pseudomonadota</taxon>
        <taxon>Alphaproteobacteria</taxon>
        <taxon>Hyphomicrobiales</taxon>
        <taxon>Xanthobacteraceae</taxon>
        <taxon>Ancylobacter</taxon>
    </lineage>
</organism>
<dbReference type="RefSeq" id="WP_183190938.1">
    <property type="nucleotide sequence ID" value="NZ_JACICD010000006.1"/>
</dbReference>
<evidence type="ECO:0000313" key="2">
    <source>
        <dbReference type="Proteomes" id="UP000533469"/>
    </source>
</evidence>
<dbReference type="EMBL" id="JACICD010000006">
    <property type="protein sequence ID" value="MBB3772801.1"/>
    <property type="molecule type" value="Genomic_DNA"/>
</dbReference>
<keyword evidence="2" id="KW-1185">Reference proteome</keyword>
<accession>A0A839ZDC8</accession>
<proteinExistence type="predicted"/>
<evidence type="ECO:0000313" key="1">
    <source>
        <dbReference type="EMBL" id="MBB3772801.1"/>
    </source>
</evidence>
<protein>
    <submittedName>
        <fullName evidence="1">Uncharacterized protein</fullName>
    </submittedName>
</protein>
<name>A0A839ZDC8_9HYPH</name>
<sequence>MASSARGNLGNKNPSKVIEYLREIDDHEAADALAPAGGTGQAFGLNWGSEVWGHTGVLIGFIPPAPSNRLASIENAAILPPDPSLKGSRIKISLEKFWVQRYPGRGTHEILCEFTGKNQAQGEQEEMQFALKTEANDGASAAVSGAPIFLGVTVGNNGIAFEGKTINVRSKTDEDLLSALSSGTFREGLGLLTTVQPALKPFVGLASSVVTAVLKRSKNKQIHFFKLGLDFSASQTSVALRHGSFAVIQADDVNWDWSSIAWNVDAQQIVRKETGQAVGFNYLVFRVSPFEEQ</sequence>
<gene>
    <name evidence="1" type="ORF">FHS55_003422</name>
</gene>
<reference evidence="1 2" key="1">
    <citation type="submission" date="2020-08" db="EMBL/GenBank/DDBJ databases">
        <title>Genomic Encyclopedia of Type Strains, Phase IV (KMG-IV): sequencing the most valuable type-strain genomes for metagenomic binning, comparative biology and taxonomic classification.</title>
        <authorList>
            <person name="Goeker M."/>
        </authorList>
    </citation>
    <scope>NUCLEOTIDE SEQUENCE [LARGE SCALE GENOMIC DNA]</scope>
    <source>
        <strain evidence="1 2">DSM 5895</strain>
    </source>
</reference>